<dbReference type="FunFam" id="3.40.50.300:FF:000006">
    <property type="entry name" value="DNA-binding transcriptional regulator NtrC"/>
    <property type="match status" value="1"/>
</dbReference>
<protein>
    <submittedName>
        <fullName evidence="7">Sigma-54-dependent Fis family transcriptional regulator</fullName>
    </submittedName>
</protein>
<gene>
    <name evidence="7" type="ORF">RC54_12510</name>
</gene>
<dbReference type="InterPro" id="IPR025943">
    <property type="entry name" value="Sigma_54_int_dom_ATP-bd_2"/>
</dbReference>
<dbReference type="Gene3D" id="1.10.10.60">
    <property type="entry name" value="Homeodomain-like"/>
    <property type="match status" value="1"/>
</dbReference>
<dbReference type="GO" id="GO:0005524">
    <property type="term" value="F:ATP binding"/>
    <property type="evidence" value="ECO:0007669"/>
    <property type="project" value="UniProtKB-KW"/>
</dbReference>
<dbReference type="SUPFAM" id="SSF52540">
    <property type="entry name" value="P-loop containing nucleoside triphosphate hydrolases"/>
    <property type="match status" value="1"/>
</dbReference>
<organism evidence="7 8">
    <name type="scientific">Herbaspirillum rubrisubalbicans</name>
    <dbReference type="NCBI Taxonomy" id="80842"/>
    <lineage>
        <taxon>Bacteria</taxon>
        <taxon>Pseudomonadati</taxon>
        <taxon>Pseudomonadota</taxon>
        <taxon>Betaproteobacteria</taxon>
        <taxon>Burkholderiales</taxon>
        <taxon>Oxalobacteraceae</taxon>
        <taxon>Herbaspirillum</taxon>
    </lineage>
</organism>
<dbReference type="CDD" id="cd00009">
    <property type="entry name" value="AAA"/>
    <property type="match status" value="1"/>
</dbReference>
<dbReference type="AlphaFoldDB" id="A0AAD0XGL3"/>
<evidence type="ECO:0000259" key="6">
    <source>
        <dbReference type="PROSITE" id="PS50045"/>
    </source>
</evidence>
<keyword evidence="3" id="KW-0805">Transcription regulation</keyword>
<dbReference type="PANTHER" id="PTHR32071">
    <property type="entry name" value="TRANSCRIPTIONAL REGULATORY PROTEIN"/>
    <property type="match status" value="1"/>
</dbReference>
<dbReference type="PROSITE" id="PS00676">
    <property type="entry name" value="SIGMA54_INTERACT_2"/>
    <property type="match status" value="1"/>
</dbReference>
<dbReference type="InterPro" id="IPR002078">
    <property type="entry name" value="Sigma_54_int"/>
</dbReference>
<dbReference type="PROSITE" id="PS00688">
    <property type="entry name" value="SIGMA54_INTERACT_3"/>
    <property type="match status" value="1"/>
</dbReference>
<accession>A0AAD0XGL3</accession>
<proteinExistence type="predicted"/>
<dbReference type="Pfam" id="PF00158">
    <property type="entry name" value="Sigma54_activat"/>
    <property type="match status" value="1"/>
</dbReference>
<dbReference type="GO" id="GO:0003677">
    <property type="term" value="F:DNA binding"/>
    <property type="evidence" value="ECO:0007669"/>
    <property type="project" value="UniProtKB-KW"/>
</dbReference>
<dbReference type="InterPro" id="IPR027417">
    <property type="entry name" value="P-loop_NTPase"/>
</dbReference>
<feature type="domain" description="Sigma-54 factor interaction" evidence="6">
    <location>
        <begin position="9"/>
        <end position="238"/>
    </location>
</feature>
<dbReference type="Gene3D" id="3.40.50.300">
    <property type="entry name" value="P-loop containing nucleotide triphosphate hydrolases"/>
    <property type="match status" value="1"/>
</dbReference>
<evidence type="ECO:0000256" key="1">
    <source>
        <dbReference type="ARBA" id="ARBA00022741"/>
    </source>
</evidence>
<keyword evidence="5" id="KW-0804">Transcription</keyword>
<dbReference type="GO" id="GO:0006355">
    <property type="term" value="P:regulation of DNA-templated transcription"/>
    <property type="evidence" value="ECO:0007669"/>
    <property type="project" value="InterPro"/>
</dbReference>
<dbReference type="InterPro" id="IPR025944">
    <property type="entry name" value="Sigma_54_int_dom_CS"/>
</dbReference>
<dbReference type="InterPro" id="IPR058031">
    <property type="entry name" value="AAA_lid_NorR"/>
</dbReference>
<evidence type="ECO:0000256" key="4">
    <source>
        <dbReference type="ARBA" id="ARBA00023125"/>
    </source>
</evidence>
<evidence type="ECO:0000256" key="3">
    <source>
        <dbReference type="ARBA" id="ARBA00023015"/>
    </source>
</evidence>
<dbReference type="Pfam" id="PF25601">
    <property type="entry name" value="AAA_lid_14"/>
    <property type="match status" value="1"/>
</dbReference>
<keyword evidence="1" id="KW-0547">Nucleotide-binding</keyword>
<keyword evidence="2" id="KW-0067">ATP-binding</keyword>
<dbReference type="Proteomes" id="UP000269199">
    <property type="component" value="Chromosome"/>
</dbReference>
<dbReference type="InterPro" id="IPR003593">
    <property type="entry name" value="AAA+_ATPase"/>
</dbReference>
<dbReference type="SMART" id="SM00382">
    <property type="entry name" value="AAA"/>
    <property type="match status" value="1"/>
</dbReference>
<dbReference type="SUPFAM" id="SSF46689">
    <property type="entry name" value="Homeodomain-like"/>
    <property type="match status" value="1"/>
</dbReference>
<name>A0AAD0XGL3_9BURK</name>
<evidence type="ECO:0000313" key="8">
    <source>
        <dbReference type="Proteomes" id="UP000269199"/>
    </source>
</evidence>
<dbReference type="PANTHER" id="PTHR32071:SF117">
    <property type="entry name" value="PTS-DEPENDENT DIHYDROXYACETONE KINASE OPERON REGULATORY PROTEIN-RELATED"/>
    <property type="match status" value="1"/>
</dbReference>
<dbReference type="Gene3D" id="1.10.8.60">
    <property type="match status" value="1"/>
</dbReference>
<evidence type="ECO:0000313" key="7">
    <source>
        <dbReference type="EMBL" id="AYR24592.1"/>
    </source>
</evidence>
<evidence type="ECO:0000256" key="5">
    <source>
        <dbReference type="ARBA" id="ARBA00023163"/>
    </source>
</evidence>
<dbReference type="EMBL" id="CP024996">
    <property type="protein sequence ID" value="AYR24592.1"/>
    <property type="molecule type" value="Genomic_DNA"/>
</dbReference>
<reference evidence="7 8" key="1">
    <citation type="submission" date="2017-11" db="EMBL/GenBank/DDBJ databases">
        <title>Complete genome sequence of Herbaspirillum rubrisubalbicans DSM 11543.</title>
        <authorList>
            <person name="Chen M."/>
            <person name="An Q."/>
        </authorList>
    </citation>
    <scope>NUCLEOTIDE SEQUENCE [LARGE SCALE GENOMIC DNA]</scope>
    <source>
        <strain evidence="7 8">DSM 11543</strain>
    </source>
</reference>
<evidence type="ECO:0000256" key="2">
    <source>
        <dbReference type="ARBA" id="ARBA00022840"/>
    </source>
</evidence>
<dbReference type="InterPro" id="IPR009057">
    <property type="entry name" value="Homeodomain-like_sf"/>
</dbReference>
<dbReference type="RefSeq" id="WP_058895517.1">
    <property type="nucleotide sequence ID" value="NZ_CP024996.1"/>
</dbReference>
<keyword evidence="4" id="KW-0238">DNA-binding</keyword>
<dbReference type="PROSITE" id="PS50045">
    <property type="entry name" value="SIGMA54_INTERACT_4"/>
    <property type="match status" value="1"/>
</dbReference>
<sequence>MDDFRRLHMIGSSPQMERVDAQLRKMASVEATVLIEGETGTGKELAARAIHYLGPRRDKPFIPINCGALPEQLIESELFGHERGAFTDAKSAAPGLVADADGGTLFLDEVDALNYKAQTAILRFLQDHTYRRVGSGVTRKANVRIVAATNNRLNALVETGRFRRDLMYRLNVLSINLPPLRERGNDAVEMAQAFLSRFAHQYRMPDRRLHASALDFIAQYDWPGNIRELENMMHREFLMSDTTDIYLGTQRPVQGSADEDVVQFKPMKEKMIHDFERRYVRDVLTRVDGNLTRAAKLAGQERSAFGKLARKHGLSPSGTSSAIDG</sequence>